<organism evidence="2 3">
    <name type="scientific">Rubellimicrobium aerolatum</name>
    <dbReference type="NCBI Taxonomy" id="490979"/>
    <lineage>
        <taxon>Bacteria</taxon>
        <taxon>Pseudomonadati</taxon>
        <taxon>Pseudomonadota</taxon>
        <taxon>Alphaproteobacteria</taxon>
        <taxon>Rhodobacterales</taxon>
        <taxon>Roseobacteraceae</taxon>
        <taxon>Rubellimicrobium</taxon>
    </lineage>
</organism>
<proteinExistence type="predicted"/>
<sequence>MSRVDTASGLGGGQLTENPAKPSPEGGSQPPTNEPLPSSGSLHEPQDDTIHESGKSEKGRTKPD</sequence>
<evidence type="ECO:0000313" key="2">
    <source>
        <dbReference type="EMBL" id="MFC5567540.1"/>
    </source>
</evidence>
<dbReference type="RefSeq" id="WP_209841156.1">
    <property type="nucleotide sequence ID" value="NZ_JAGGJP010000009.1"/>
</dbReference>
<evidence type="ECO:0000313" key="3">
    <source>
        <dbReference type="Proteomes" id="UP001596056"/>
    </source>
</evidence>
<feature type="compositionally biased region" description="Basic and acidic residues" evidence="1">
    <location>
        <begin position="44"/>
        <end position="64"/>
    </location>
</feature>
<accession>A0ABW0SF76</accession>
<evidence type="ECO:0000256" key="1">
    <source>
        <dbReference type="SAM" id="MobiDB-lite"/>
    </source>
</evidence>
<feature type="compositionally biased region" description="Polar residues" evidence="1">
    <location>
        <begin position="29"/>
        <end position="41"/>
    </location>
</feature>
<dbReference type="Proteomes" id="UP001596056">
    <property type="component" value="Unassembled WGS sequence"/>
</dbReference>
<gene>
    <name evidence="2" type="ORF">ACFPOC_14095</name>
</gene>
<protein>
    <submittedName>
        <fullName evidence="2">Uncharacterized protein</fullName>
    </submittedName>
</protein>
<reference evidence="3" key="1">
    <citation type="journal article" date="2019" name="Int. J. Syst. Evol. Microbiol.">
        <title>The Global Catalogue of Microorganisms (GCM) 10K type strain sequencing project: providing services to taxonomists for standard genome sequencing and annotation.</title>
        <authorList>
            <consortium name="The Broad Institute Genomics Platform"/>
            <consortium name="The Broad Institute Genome Sequencing Center for Infectious Disease"/>
            <person name="Wu L."/>
            <person name="Ma J."/>
        </authorList>
    </citation>
    <scope>NUCLEOTIDE SEQUENCE [LARGE SCALE GENOMIC DNA]</scope>
    <source>
        <strain evidence="3">KACC 11588</strain>
    </source>
</reference>
<comment type="caution">
    <text evidence="2">The sequence shown here is derived from an EMBL/GenBank/DDBJ whole genome shotgun (WGS) entry which is preliminary data.</text>
</comment>
<feature type="region of interest" description="Disordered" evidence="1">
    <location>
        <begin position="1"/>
        <end position="64"/>
    </location>
</feature>
<keyword evidence="3" id="KW-1185">Reference proteome</keyword>
<dbReference type="EMBL" id="JBHSNA010000015">
    <property type="protein sequence ID" value="MFC5567540.1"/>
    <property type="molecule type" value="Genomic_DNA"/>
</dbReference>
<name>A0ABW0SF76_9RHOB</name>